<dbReference type="Pfam" id="PF07714">
    <property type="entry name" value="PK_Tyr_Ser-Thr"/>
    <property type="match status" value="1"/>
</dbReference>
<keyword evidence="2" id="KW-0723">Serine/threonine-protein kinase</keyword>
<dbReference type="EMBL" id="PJQY01002434">
    <property type="protein sequence ID" value="PQP93739.1"/>
    <property type="molecule type" value="Genomic_DNA"/>
</dbReference>
<keyword evidence="13" id="KW-0675">Receptor</keyword>
<dbReference type="OrthoDB" id="1631739at2759"/>
<dbReference type="GO" id="GO:0004674">
    <property type="term" value="F:protein serine/threonine kinase activity"/>
    <property type="evidence" value="ECO:0007669"/>
    <property type="project" value="UniProtKB-KW"/>
</dbReference>
<organism evidence="13 14">
    <name type="scientific">Prunus yedoensis var. nudiflora</name>
    <dbReference type="NCBI Taxonomy" id="2094558"/>
    <lineage>
        <taxon>Eukaryota</taxon>
        <taxon>Viridiplantae</taxon>
        <taxon>Streptophyta</taxon>
        <taxon>Embryophyta</taxon>
        <taxon>Tracheophyta</taxon>
        <taxon>Spermatophyta</taxon>
        <taxon>Magnoliopsida</taxon>
        <taxon>eudicotyledons</taxon>
        <taxon>Gunneridae</taxon>
        <taxon>Pentapetalae</taxon>
        <taxon>rosids</taxon>
        <taxon>fabids</taxon>
        <taxon>Rosales</taxon>
        <taxon>Rosaceae</taxon>
        <taxon>Amygdaloideae</taxon>
        <taxon>Amygdaleae</taxon>
        <taxon>Prunus</taxon>
    </lineage>
</organism>
<sequence length="122" mass="13767">MESTEGSMSAEAAKNDTELPLYTLRRILAATNNFTEANKLGEGGFGPYYKGIFSENQEAAIKRLSKKSGQGHEEFMNELKLIAKLQHTNLVRLLGCCVEEKEMILIYEYMPNRSLDKLFLGK</sequence>
<dbReference type="InterPro" id="IPR000719">
    <property type="entry name" value="Prot_kinase_dom"/>
</dbReference>
<proteinExistence type="predicted"/>
<evidence type="ECO:0000256" key="10">
    <source>
        <dbReference type="ARBA" id="ARBA00047899"/>
    </source>
</evidence>
<evidence type="ECO:0000256" key="5">
    <source>
        <dbReference type="ARBA" id="ARBA00022741"/>
    </source>
</evidence>
<dbReference type="FunFam" id="3.30.200.20:FF:000195">
    <property type="entry name" value="G-type lectin S-receptor-like serine/threonine-protein kinase"/>
    <property type="match status" value="1"/>
</dbReference>
<evidence type="ECO:0000256" key="8">
    <source>
        <dbReference type="ARBA" id="ARBA00023157"/>
    </source>
</evidence>
<keyword evidence="6 13" id="KW-0418">Kinase</keyword>
<accession>A0A314XMX2</accession>
<keyword evidence="5" id="KW-0547">Nucleotide-binding</keyword>
<keyword evidence="14" id="KW-1185">Reference proteome</keyword>
<dbReference type="GO" id="GO:0005524">
    <property type="term" value="F:ATP binding"/>
    <property type="evidence" value="ECO:0007669"/>
    <property type="project" value="UniProtKB-KW"/>
</dbReference>
<dbReference type="InterPro" id="IPR011009">
    <property type="entry name" value="Kinase-like_dom_sf"/>
</dbReference>
<keyword evidence="13" id="KW-0430">Lectin</keyword>
<dbReference type="InterPro" id="IPR001245">
    <property type="entry name" value="Ser-Thr/Tyr_kinase_cat_dom"/>
</dbReference>
<evidence type="ECO:0000256" key="6">
    <source>
        <dbReference type="ARBA" id="ARBA00022777"/>
    </source>
</evidence>
<dbReference type="PANTHER" id="PTHR27002">
    <property type="entry name" value="RECEPTOR-LIKE SERINE/THREONINE-PROTEIN KINASE SD1-8"/>
    <property type="match status" value="1"/>
</dbReference>
<evidence type="ECO:0000259" key="12">
    <source>
        <dbReference type="PROSITE" id="PS50011"/>
    </source>
</evidence>
<comment type="catalytic activity">
    <reaction evidence="11">
        <text>L-seryl-[protein] + ATP = O-phospho-L-seryl-[protein] + ADP + H(+)</text>
        <dbReference type="Rhea" id="RHEA:17989"/>
        <dbReference type="Rhea" id="RHEA-COMP:9863"/>
        <dbReference type="Rhea" id="RHEA-COMP:11604"/>
        <dbReference type="ChEBI" id="CHEBI:15378"/>
        <dbReference type="ChEBI" id="CHEBI:29999"/>
        <dbReference type="ChEBI" id="CHEBI:30616"/>
        <dbReference type="ChEBI" id="CHEBI:83421"/>
        <dbReference type="ChEBI" id="CHEBI:456216"/>
        <dbReference type="EC" id="2.7.11.1"/>
    </reaction>
</comment>
<gene>
    <name evidence="13" type="ORF">Pyn_09949</name>
</gene>
<dbReference type="Proteomes" id="UP000250321">
    <property type="component" value="Unassembled WGS sequence"/>
</dbReference>
<reference evidence="13 14" key="1">
    <citation type="submission" date="2018-02" db="EMBL/GenBank/DDBJ databases">
        <title>Draft genome of wild Prunus yedoensis var. nudiflora.</title>
        <authorList>
            <person name="Baek S."/>
            <person name="Kim J.-H."/>
            <person name="Choi K."/>
            <person name="Kim G.-B."/>
            <person name="Cho A."/>
            <person name="Jang H."/>
            <person name="Shin C.-H."/>
            <person name="Yu H.-J."/>
            <person name="Mun J.-H."/>
        </authorList>
    </citation>
    <scope>NUCLEOTIDE SEQUENCE [LARGE SCALE GENOMIC DNA]</scope>
    <source>
        <strain evidence="14">cv. Jeju island</strain>
        <tissue evidence="13">Leaf</tissue>
    </source>
</reference>
<keyword evidence="8" id="KW-1015">Disulfide bond</keyword>
<dbReference type="EC" id="2.7.11.1" evidence="1"/>
<evidence type="ECO:0000256" key="4">
    <source>
        <dbReference type="ARBA" id="ARBA00022729"/>
    </source>
</evidence>
<name>A0A314XMX2_PRUYE</name>
<comment type="caution">
    <text evidence="13">The sequence shown here is derived from an EMBL/GenBank/DDBJ whole genome shotgun (WGS) entry which is preliminary data.</text>
</comment>
<evidence type="ECO:0000256" key="9">
    <source>
        <dbReference type="ARBA" id="ARBA00023180"/>
    </source>
</evidence>
<feature type="domain" description="Protein kinase" evidence="12">
    <location>
        <begin position="34"/>
        <end position="122"/>
    </location>
</feature>
<evidence type="ECO:0000256" key="11">
    <source>
        <dbReference type="ARBA" id="ARBA00048679"/>
    </source>
</evidence>
<evidence type="ECO:0000256" key="7">
    <source>
        <dbReference type="ARBA" id="ARBA00022840"/>
    </source>
</evidence>
<keyword evidence="7" id="KW-0067">ATP-binding</keyword>
<evidence type="ECO:0000313" key="13">
    <source>
        <dbReference type="EMBL" id="PQP93739.1"/>
    </source>
</evidence>
<keyword evidence="9" id="KW-0325">Glycoprotein</keyword>
<dbReference type="PROSITE" id="PS50011">
    <property type="entry name" value="PROTEIN_KINASE_DOM"/>
    <property type="match status" value="1"/>
</dbReference>
<dbReference type="SUPFAM" id="SSF56112">
    <property type="entry name" value="Protein kinase-like (PK-like)"/>
    <property type="match status" value="1"/>
</dbReference>
<dbReference type="GO" id="GO:0030246">
    <property type="term" value="F:carbohydrate binding"/>
    <property type="evidence" value="ECO:0007669"/>
    <property type="project" value="UniProtKB-KW"/>
</dbReference>
<dbReference type="AlphaFoldDB" id="A0A314XMX2"/>
<protein>
    <recommendedName>
        <fullName evidence="1">non-specific serine/threonine protein kinase</fullName>
        <ecNumber evidence="1">2.7.11.1</ecNumber>
    </recommendedName>
</protein>
<evidence type="ECO:0000313" key="14">
    <source>
        <dbReference type="Proteomes" id="UP000250321"/>
    </source>
</evidence>
<evidence type="ECO:0000256" key="1">
    <source>
        <dbReference type="ARBA" id="ARBA00012513"/>
    </source>
</evidence>
<comment type="catalytic activity">
    <reaction evidence="10">
        <text>L-threonyl-[protein] + ATP = O-phospho-L-threonyl-[protein] + ADP + H(+)</text>
        <dbReference type="Rhea" id="RHEA:46608"/>
        <dbReference type="Rhea" id="RHEA-COMP:11060"/>
        <dbReference type="Rhea" id="RHEA-COMP:11605"/>
        <dbReference type="ChEBI" id="CHEBI:15378"/>
        <dbReference type="ChEBI" id="CHEBI:30013"/>
        <dbReference type="ChEBI" id="CHEBI:30616"/>
        <dbReference type="ChEBI" id="CHEBI:61977"/>
        <dbReference type="ChEBI" id="CHEBI:456216"/>
        <dbReference type="EC" id="2.7.11.1"/>
    </reaction>
</comment>
<keyword evidence="4" id="KW-0732">Signal</keyword>
<dbReference type="Gene3D" id="3.30.200.20">
    <property type="entry name" value="Phosphorylase Kinase, domain 1"/>
    <property type="match status" value="1"/>
</dbReference>
<evidence type="ECO:0000256" key="3">
    <source>
        <dbReference type="ARBA" id="ARBA00022679"/>
    </source>
</evidence>
<dbReference type="GO" id="GO:0005886">
    <property type="term" value="C:plasma membrane"/>
    <property type="evidence" value="ECO:0007669"/>
    <property type="project" value="TreeGrafter"/>
</dbReference>
<keyword evidence="3" id="KW-0808">Transferase</keyword>
<evidence type="ECO:0000256" key="2">
    <source>
        <dbReference type="ARBA" id="ARBA00022527"/>
    </source>
</evidence>
<dbReference type="PANTHER" id="PTHR27002:SF841">
    <property type="entry name" value="RECEPTOR-LIKE SERINE_THREONINE-PROTEIN KINASE"/>
    <property type="match status" value="1"/>
</dbReference>